<dbReference type="PANTHER" id="PTHR10272">
    <property type="entry name" value="PLATELET-ACTIVATING FACTOR ACETYLHYDROLASE"/>
    <property type="match status" value="1"/>
</dbReference>
<protein>
    <submittedName>
        <fullName evidence="6">Alpha/beta hydrolase</fullName>
    </submittedName>
</protein>
<dbReference type="Proteomes" id="UP000437131">
    <property type="component" value="Unassembled WGS sequence"/>
</dbReference>
<evidence type="ECO:0000256" key="1">
    <source>
        <dbReference type="ARBA" id="ARBA00022801"/>
    </source>
</evidence>
<evidence type="ECO:0000313" key="6">
    <source>
        <dbReference type="EMBL" id="MTF38838.1"/>
    </source>
</evidence>
<dbReference type="EMBL" id="WMIA01000007">
    <property type="protein sequence ID" value="MTF38838.1"/>
    <property type="molecule type" value="Genomic_DNA"/>
</dbReference>
<dbReference type="InterPro" id="IPR029058">
    <property type="entry name" value="AB_hydrolase_fold"/>
</dbReference>
<feature type="domain" description="DUF1400" evidence="5">
    <location>
        <begin position="34"/>
        <end position="158"/>
    </location>
</feature>
<dbReference type="PANTHER" id="PTHR10272:SF13">
    <property type="entry name" value="POLY(ETHYLENE TEREPHTHALATE) HYDROLASE"/>
    <property type="match status" value="1"/>
</dbReference>
<dbReference type="InterPro" id="IPR017395">
    <property type="entry name" value="Chlorophyllase-like"/>
</dbReference>
<evidence type="ECO:0000259" key="5">
    <source>
        <dbReference type="Pfam" id="PF07176"/>
    </source>
</evidence>
<keyword evidence="3" id="KW-0443">Lipid metabolism</keyword>
<proteinExistence type="predicted"/>
<dbReference type="Gene3D" id="3.40.50.1820">
    <property type="entry name" value="alpha/beta hydrolase"/>
    <property type="match status" value="1"/>
</dbReference>
<comment type="caution">
    <text evidence="6">The sequence shown here is derived from an EMBL/GenBank/DDBJ whole genome shotgun (WGS) entry which is preliminary data.</text>
</comment>
<gene>
    <name evidence="6" type="ORF">GGC33_07835</name>
</gene>
<name>A0A844GVE6_9CHRO</name>
<dbReference type="SUPFAM" id="SSF53474">
    <property type="entry name" value="alpha/beta-Hydrolases"/>
    <property type="match status" value="1"/>
</dbReference>
<feature type="chain" id="PRO_5032483188" evidence="4">
    <location>
        <begin position="35"/>
        <end position="560"/>
    </location>
</feature>
<keyword evidence="1 6" id="KW-0378">Hydrolase</keyword>
<evidence type="ECO:0000313" key="7">
    <source>
        <dbReference type="Proteomes" id="UP000437131"/>
    </source>
</evidence>
<dbReference type="InterPro" id="IPR010802">
    <property type="entry name" value="DUF1400"/>
</dbReference>
<dbReference type="GO" id="GO:0003847">
    <property type="term" value="F:1-alkyl-2-acetylglycerophosphocholine esterase activity"/>
    <property type="evidence" value="ECO:0007669"/>
    <property type="project" value="TreeGrafter"/>
</dbReference>
<dbReference type="GO" id="GO:0016042">
    <property type="term" value="P:lipid catabolic process"/>
    <property type="evidence" value="ECO:0007669"/>
    <property type="project" value="UniProtKB-KW"/>
</dbReference>
<evidence type="ECO:0000256" key="4">
    <source>
        <dbReference type="SAM" id="SignalP"/>
    </source>
</evidence>
<dbReference type="AlphaFoldDB" id="A0A844GVE6"/>
<keyword evidence="2" id="KW-0442">Lipid degradation</keyword>
<dbReference type="Pfam" id="PF07224">
    <property type="entry name" value="Chlorophyllase"/>
    <property type="match status" value="1"/>
</dbReference>
<accession>A0A844GVE6</accession>
<keyword evidence="4" id="KW-0732">Signal</keyword>
<reference evidence="6 7" key="1">
    <citation type="submission" date="2019-11" db="EMBL/GenBank/DDBJ databases">
        <title>Isolation of a new High Light Tolerant Cyanobacteria.</title>
        <authorList>
            <person name="Dobson Z."/>
            <person name="Vaughn N."/>
            <person name="Vaughn M."/>
            <person name="Fromme P."/>
            <person name="Mazor Y."/>
        </authorList>
    </citation>
    <scope>NUCLEOTIDE SEQUENCE [LARGE SCALE GENOMIC DNA]</scope>
    <source>
        <strain evidence="6 7">0216</strain>
    </source>
</reference>
<evidence type="ECO:0000256" key="3">
    <source>
        <dbReference type="ARBA" id="ARBA00023098"/>
    </source>
</evidence>
<feature type="signal peptide" evidence="4">
    <location>
        <begin position="1"/>
        <end position="34"/>
    </location>
</feature>
<dbReference type="RefSeq" id="WP_155083673.1">
    <property type="nucleotide sequence ID" value="NZ_WMIA01000007.1"/>
</dbReference>
<dbReference type="Pfam" id="PF07176">
    <property type="entry name" value="DUF1400"/>
    <property type="match status" value="1"/>
</dbReference>
<evidence type="ECO:0000256" key="2">
    <source>
        <dbReference type="ARBA" id="ARBA00022963"/>
    </source>
</evidence>
<sequence length="560" mass="62580">MLPFNSNQIKSKLSLFLLGLASACLTLTSLPVKAAEKLLFTYGPIKLSVDVESLEVFAQDGTINEDLEQYLKRISPEDQEKFRAALNKKVDIDGVKISRFLNSNMGQDILLRLGKGITLEGGENGGIALRGGIIQSALEPSGLTLLNVLKNYPTNLQIQGELIMGGVEYTEKVIKATDLLVTSMRTWTEEEARTNTPVDYNTLSDIRQQGKYQVKQEKWQVTDSSRDRSFYIDVFAPQGVSGNIPVIIFSHGLSSRPEDYAEGLNHLASHGFLVAAPQHVGSDVIYFKEMFEGLNKNVFDENEFINRPKDISFVIDELERRNQSEFQSKLNLTNVGVSGHSFGGYTALAVSGAAIDFDYLQQSCDRLYSGLNVAILLQCQALNLPRQDYQFQDPRVKAVFAANPVNRFIFGKKGIRQIGIPVLMGSGSDDPATPPAFEQAVPFTWLQGENKYWALIEGQAHVNFSKLDGGIKEALDSTLHFTFPPQDLISAYVKGITLAFFEVHLNNNQDFRPYLQSNYAEYLSTDQQFKLSFITKESSDQLKGAIDTFRRENNITWEDE</sequence>
<organism evidence="6 7">
    <name type="scientific">Cyanobacterium aponinum 0216</name>
    <dbReference type="NCBI Taxonomy" id="2676140"/>
    <lineage>
        <taxon>Bacteria</taxon>
        <taxon>Bacillati</taxon>
        <taxon>Cyanobacteriota</taxon>
        <taxon>Cyanophyceae</taxon>
        <taxon>Oscillatoriophycideae</taxon>
        <taxon>Chroococcales</taxon>
        <taxon>Geminocystaceae</taxon>
        <taxon>Cyanobacterium</taxon>
    </lineage>
</organism>